<protein>
    <submittedName>
        <fullName evidence="1">Uncharacterized protein</fullName>
    </submittedName>
</protein>
<name>A0A5C5YE02_9BACT</name>
<gene>
    <name evidence="1" type="ORF">Pla123a_39160</name>
</gene>
<sequence>MAKWLRRSAIALGVSLTISAISSYWFYRAATTLPEDYQAVLEVAPEQQDERRKELEAQLAAVYSDATQSIADEDSDARPWSSAVTDQHINGWLATRLATEFPEAAAQGLVDPRVMFTDEGLTLAFRIERGVIEAVVRFRVAPFVTEDGRLGVELTETRVGSVPLPTGRIVEASRSVFAEAGLPLEWAEVEGRPALLVDFEQLASDARHRRTLQDIQYSQGGLFVAGQTERREPRLAVNQIEAPIQ</sequence>
<dbReference type="EMBL" id="SJPO01000010">
    <property type="protein sequence ID" value="TWT73580.1"/>
    <property type="molecule type" value="Genomic_DNA"/>
</dbReference>
<keyword evidence="2" id="KW-1185">Reference proteome</keyword>
<dbReference type="RefSeq" id="WP_146590038.1">
    <property type="nucleotide sequence ID" value="NZ_SJPO01000010.1"/>
</dbReference>
<dbReference type="Proteomes" id="UP000318478">
    <property type="component" value="Unassembled WGS sequence"/>
</dbReference>
<comment type="caution">
    <text evidence="1">The sequence shown here is derived from an EMBL/GenBank/DDBJ whole genome shotgun (WGS) entry which is preliminary data.</text>
</comment>
<accession>A0A5C5YE02</accession>
<dbReference type="OrthoDB" id="274988at2"/>
<evidence type="ECO:0000313" key="1">
    <source>
        <dbReference type="EMBL" id="TWT73580.1"/>
    </source>
</evidence>
<evidence type="ECO:0000313" key="2">
    <source>
        <dbReference type="Proteomes" id="UP000318478"/>
    </source>
</evidence>
<dbReference type="AlphaFoldDB" id="A0A5C5YE02"/>
<reference evidence="1 2" key="1">
    <citation type="submission" date="2019-02" db="EMBL/GenBank/DDBJ databases">
        <title>Deep-cultivation of Planctomycetes and their phenomic and genomic characterization uncovers novel biology.</title>
        <authorList>
            <person name="Wiegand S."/>
            <person name="Jogler M."/>
            <person name="Boedeker C."/>
            <person name="Pinto D."/>
            <person name="Vollmers J."/>
            <person name="Rivas-Marin E."/>
            <person name="Kohn T."/>
            <person name="Peeters S.H."/>
            <person name="Heuer A."/>
            <person name="Rast P."/>
            <person name="Oberbeckmann S."/>
            <person name="Bunk B."/>
            <person name="Jeske O."/>
            <person name="Meyerdierks A."/>
            <person name="Storesund J.E."/>
            <person name="Kallscheuer N."/>
            <person name="Luecker S."/>
            <person name="Lage O.M."/>
            <person name="Pohl T."/>
            <person name="Merkel B.J."/>
            <person name="Hornburger P."/>
            <person name="Mueller R.-W."/>
            <person name="Bruemmer F."/>
            <person name="Labrenz M."/>
            <person name="Spormann A.M."/>
            <person name="Op Den Camp H."/>
            <person name="Overmann J."/>
            <person name="Amann R."/>
            <person name="Jetten M.S.M."/>
            <person name="Mascher T."/>
            <person name="Medema M.H."/>
            <person name="Devos D.P."/>
            <person name="Kaster A.-K."/>
            <person name="Ovreas L."/>
            <person name="Rohde M."/>
            <person name="Galperin M.Y."/>
            <person name="Jogler C."/>
        </authorList>
    </citation>
    <scope>NUCLEOTIDE SEQUENCE [LARGE SCALE GENOMIC DNA]</scope>
    <source>
        <strain evidence="1 2">Pla123a</strain>
    </source>
</reference>
<organism evidence="1 2">
    <name type="scientific">Posidoniimonas polymericola</name>
    <dbReference type="NCBI Taxonomy" id="2528002"/>
    <lineage>
        <taxon>Bacteria</taxon>
        <taxon>Pseudomonadati</taxon>
        <taxon>Planctomycetota</taxon>
        <taxon>Planctomycetia</taxon>
        <taxon>Pirellulales</taxon>
        <taxon>Lacipirellulaceae</taxon>
        <taxon>Posidoniimonas</taxon>
    </lineage>
</organism>
<proteinExistence type="predicted"/>